<keyword evidence="3" id="KW-1185">Reference proteome</keyword>
<dbReference type="GeneID" id="95591504"/>
<accession>A0ABQ3SYQ1</accession>
<organism evidence="2 3">
    <name type="scientific">Streptomyces nojiriensis</name>
    <dbReference type="NCBI Taxonomy" id="66374"/>
    <lineage>
        <taxon>Bacteria</taxon>
        <taxon>Bacillati</taxon>
        <taxon>Actinomycetota</taxon>
        <taxon>Actinomycetes</taxon>
        <taxon>Kitasatosporales</taxon>
        <taxon>Streptomycetaceae</taxon>
        <taxon>Streptomyces</taxon>
    </lineage>
</organism>
<proteinExistence type="predicted"/>
<gene>
    <name evidence="2" type="ORF">Snoj_71820</name>
</gene>
<dbReference type="EMBL" id="BNEC01000005">
    <property type="protein sequence ID" value="GHI73264.1"/>
    <property type="molecule type" value="Genomic_DNA"/>
</dbReference>
<sequence length="89" mass="9959">MQVHIARDPDSQEVLSEDEQEPYGMKTGSAAVDQLIALLRRAAEKPWAVPAAPPRSKEESLFLPLCRFRLRGRSFVGGRRGDAPLWAEE</sequence>
<name>A0ABQ3SYQ1_9ACTN</name>
<reference evidence="3" key="1">
    <citation type="submission" date="2023-07" db="EMBL/GenBank/DDBJ databases">
        <title>Whole genome shotgun sequence of Streptomyces nojiriensis NBRC 13794.</title>
        <authorList>
            <person name="Komaki H."/>
            <person name="Tamura T."/>
        </authorList>
    </citation>
    <scope>NUCLEOTIDE SEQUENCE [LARGE SCALE GENOMIC DNA]</scope>
    <source>
        <strain evidence="3">NBRC 13794</strain>
    </source>
</reference>
<feature type="region of interest" description="Disordered" evidence="1">
    <location>
        <begin position="1"/>
        <end position="26"/>
    </location>
</feature>
<dbReference type="RefSeq" id="WP_189738529.1">
    <property type="nucleotide sequence ID" value="NZ_BMRL01000006.1"/>
</dbReference>
<evidence type="ECO:0000256" key="1">
    <source>
        <dbReference type="SAM" id="MobiDB-lite"/>
    </source>
</evidence>
<protein>
    <submittedName>
        <fullName evidence="2">Uncharacterized protein</fullName>
    </submittedName>
</protein>
<comment type="caution">
    <text evidence="2">The sequence shown here is derived from an EMBL/GenBank/DDBJ whole genome shotgun (WGS) entry which is preliminary data.</text>
</comment>
<evidence type="ECO:0000313" key="2">
    <source>
        <dbReference type="EMBL" id="GHI73264.1"/>
    </source>
</evidence>
<feature type="compositionally biased region" description="Basic and acidic residues" evidence="1">
    <location>
        <begin position="1"/>
        <end position="10"/>
    </location>
</feature>
<evidence type="ECO:0000313" key="3">
    <source>
        <dbReference type="Proteomes" id="UP000613974"/>
    </source>
</evidence>
<dbReference type="Proteomes" id="UP000613974">
    <property type="component" value="Unassembled WGS sequence"/>
</dbReference>